<dbReference type="EMBL" id="FQZY01000068">
    <property type="protein sequence ID" value="SHK65408.1"/>
    <property type="molecule type" value="Genomic_DNA"/>
</dbReference>
<dbReference type="Gene3D" id="3.90.1140.10">
    <property type="entry name" value="Cyclic phosphodiesterase"/>
    <property type="match status" value="1"/>
</dbReference>
<dbReference type="InterPro" id="IPR009097">
    <property type="entry name" value="Cyclic_Pdiesterase"/>
</dbReference>
<dbReference type="RefSeq" id="WP_073112715.1">
    <property type="nucleotide sequence ID" value="NZ_FQZY01000068.1"/>
</dbReference>
<keyword evidence="2" id="KW-1185">Reference proteome</keyword>
<dbReference type="PANTHER" id="PTHR36039:SF2">
    <property type="entry name" value="RNA LIGASE_CYCLIC NUCLEOTIDE PHOSPHODIESTERASE FAMILY PROTEIN"/>
    <property type="match status" value="1"/>
</dbReference>
<organism evidence="1 2">
    <name type="scientific">Hespellia stercorisuis DSM 15480</name>
    <dbReference type="NCBI Taxonomy" id="1121950"/>
    <lineage>
        <taxon>Bacteria</taxon>
        <taxon>Bacillati</taxon>
        <taxon>Bacillota</taxon>
        <taxon>Clostridia</taxon>
        <taxon>Lachnospirales</taxon>
        <taxon>Lachnospiraceae</taxon>
        <taxon>Hespellia</taxon>
    </lineage>
</organism>
<evidence type="ECO:0000313" key="2">
    <source>
        <dbReference type="Proteomes" id="UP000184301"/>
    </source>
</evidence>
<reference evidence="1 2" key="1">
    <citation type="submission" date="2016-11" db="EMBL/GenBank/DDBJ databases">
        <authorList>
            <person name="Jaros S."/>
            <person name="Januszkiewicz K."/>
            <person name="Wedrychowicz H."/>
        </authorList>
    </citation>
    <scope>NUCLEOTIDE SEQUENCE [LARGE SCALE GENOMIC DNA]</scope>
    <source>
        <strain evidence="1 2">DSM 15480</strain>
    </source>
</reference>
<dbReference type="SUPFAM" id="SSF55144">
    <property type="entry name" value="LigT-like"/>
    <property type="match status" value="1"/>
</dbReference>
<name>A0A1M6U8L1_9FIRM</name>
<evidence type="ECO:0008006" key="3">
    <source>
        <dbReference type="Google" id="ProtNLM"/>
    </source>
</evidence>
<gene>
    <name evidence="1" type="ORF">SAMN02745243_03433</name>
</gene>
<dbReference type="STRING" id="1121950.SAMN02745243_03433"/>
<protein>
    <recommendedName>
        <fullName evidence="3">2'-5' RNA ligase</fullName>
    </recommendedName>
</protein>
<dbReference type="Proteomes" id="UP000184301">
    <property type="component" value="Unassembled WGS sequence"/>
</dbReference>
<dbReference type="PANTHER" id="PTHR36039">
    <property type="match status" value="1"/>
</dbReference>
<sequence length="173" mass="19460">MYLISIYFDNRASQKLQRQIDLIAERTGNIFMTENRVPPHMTISQIEARNVDVLVPYMESLKGKLGQGDLQFVSVGMLLPYVLYAAPVMNAYLLGLSGQVFDVFSGIPETAISKYYQPMSWLPHVTLGKTLSKEQMTAAVQAMQEGFAPFRARAMEIGLAKVNPHEDVVRFKL</sequence>
<dbReference type="OrthoDB" id="463286at2"/>
<evidence type="ECO:0000313" key="1">
    <source>
        <dbReference type="EMBL" id="SHK65408.1"/>
    </source>
</evidence>
<dbReference type="AlphaFoldDB" id="A0A1M6U8L1"/>
<accession>A0A1M6U8L1</accession>
<proteinExistence type="predicted"/>